<keyword evidence="2" id="KW-0973">c-di-GMP</keyword>
<protein>
    <recommendedName>
        <fullName evidence="1">cyclic-guanylate-specific phosphodiesterase</fullName>
        <ecNumber evidence="1">3.1.4.52</ecNumber>
    </recommendedName>
</protein>
<keyword evidence="9" id="KW-1185">Reference proteome</keyword>
<dbReference type="GO" id="GO:0000160">
    <property type="term" value="P:phosphorelay signal transduction system"/>
    <property type="evidence" value="ECO:0007669"/>
    <property type="project" value="InterPro"/>
</dbReference>
<evidence type="ECO:0000259" key="7">
    <source>
        <dbReference type="PROSITE" id="PS50887"/>
    </source>
</evidence>
<dbReference type="EMBL" id="LUUK01000100">
    <property type="protein sequence ID" value="OAI21383.1"/>
    <property type="molecule type" value="Genomic_DNA"/>
</dbReference>
<dbReference type="SUPFAM" id="SSF55073">
    <property type="entry name" value="Nucleotide cyclase"/>
    <property type="match status" value="1"/>
</dbReference>
<dbReference type="PROSITE" id="PS50887">
    <property type="entry name" value="GGDEF"/>
    <property type="match status" value="1"/>
</dbReference>
<organism evidence="8 9">
    <name type="scientific">Methylomonas koyamae</name>
    <dbReference type="NCBI Taxonomy" id="702114"/>
    <lineage>
        <taxon>Bacteria</taxon>
        <taxon>Pseudomonadati</taxon>
        <taxon>Pseudomonadota</taxon>
        <taxon>Gammaproteobacteria</taxon>
        <taxon>Methylococcales</taxon>
        <taxon>Methylococcaceae</taxon>
        <taxon>Methylomonas</taxon>
    </lineage>
</organism>
<dbReference type="InterPro" id="IPR035919">
    <property type="entry name" value="EAL_sf"/>
</dbReference>
<dbReference type="InterPro" id="IPR029787">
    <property type="entry name" value="Nucleotide_cyclase"/>
</dbReference>
<dbReference type="SMART" id="SM00052">
    <property type="entry name" value="EAL"/>
    <property type="match status" value="1"/>
</dbReference>
<evidence type="ECO:0000256" key="4">
    <source>
        <dbReference type="SAM" id="Coils"/>
    </source>
</evidence>
<reference evidence="9" key="1">
    <citation type="submission" date="2016-03" db="EMBL/GenBank/DDBJ databases">
        <authorList>
            <person name="Heylen K."/>
            <person name="De Vos P."/>
            <person name="Vekeman B."/>
        </authorList>
    </citation>
    <scope>NUCLEOTIDE SEQUENCE [LARGE SCALE GENOMIC DNA]</scope>
    <source>
        <strain evidence="9">R-45383</strain>
    </source>
</reference>
<dbReference type="EC" id="3.1.4.52" evidence="1"/>
<dbReference type="CDD" id="cd01948">
    <property type="entry name" value="EAL"/>
    <property type="match status" value="1"/>
</dbReference>
<evidence type="ECO:0000256" key="2">
    <source>
        <dbReference type="ARBA" id="ARBA00022636"/>
    </source>
</evidence>
<dbReference type="GO" id="GO:0071111">
    <property type="term" value="F:cyclic-guanylate-specific phosphodiesterase activity"/>
    <property type="evidence" value="ECO:0007669"/>
    <property type="project" value="UniProtKB-EC"/>
</dbReference>
<dbReference type="Gene3D" id="3.40.50.2300">
    <property type="match status" value="1"/>
</dbReference>
<dbReference type="STRING" id="702114.A1355_02585"/>
<comment type="caution">
    <text evidence="3">Lacks conserved residue(s) required for the propagation of feature annotation.</text>
</comment>
<dbReference type="CDD" id="cd01949">
    <property type="entry name" value="GGDEF"/>
    <property type="match status" value="1"/>
</dbReference>
<feature type="domain" description="Response regulatory" evidence="5">
    <location>
        <begin position="563"/>
        <end position="678"/>
    </location>
</feature>
<accession>A0A177NVS4</accession>
<dbReference type="RefSeq" id="WP_064026928.1">
    <property type="nucleotide sequence ID" value="NZ_LUUK01000100.1"/>
</dbReference>
<comment type="caution">
    <text evidence="8">The sequence shown here is derived from an EMBL/GenBank/DDBJ whole genome shotgun (WGS) entry which is preliminary data.</text>
</comment>
<feature type="domain" description="GGDEF" evidence="7">
    <location>
        <begin position="152"/>
        <end position="285"/>
    </location>
</feature>
<dbReference type="PROSITE" id="PS50883">
    <property type="entry name" value="EAL"/>
    <property type="match status" value="1"/>
</dbReference>
<dbReference type="Gene3D" id="3.30.70.270">
    <property type="match status" value="1"/>
</dbReference>
<dbReference type="Gene3D" id="3.20.20.450">
    <property type="entry name" value="EAL domain"/>
    <property type="match status" value="1"/>
</dbReference>
<dbReference type="InterPro" id="IPR043128">
    <property type="entry name" value="Rev_trsase/Diguanyl_cyclase"/>
</dbReference>
<dbReference type="FunFam" id="3.20.20.450:FF:000001">
    <property type="entry name" value="Cyclic di-GMP phosphodiesterase yahA"/>
    <property type="match status" value="1"/>
</dbReference>
<evidence type="ECO:0000313" key="8">
    <source>
        <dbReference type="EMBL" id="OAI21383.1"/>
    </source>
</evidence>
<dbReference type="Pfam" id="PF00072">
    <property type="entry name" value="Response_reg"/>
    <property type="match status" value="1"/>
</dbReference>
<dbReference type="SUPFAM" id="SSF52172">
    <property type="entry name" value="CheY-like"/>
    <property type="match status" value="1"/>
</dbReference>
<dbReference type="Pfam" id="PF00563">
    <property type="entry name" value="EAL"/>
    <property type="match status" value="1"/>
</dbReference>
<dbReference type="Proteomes" id="UP000077628">
    <property type="component" value="Unassembled WGS sequence"/>
</dbReference>
<dbReference type="AlphaFoldDB" id="A0A177NVS4"/>
<dbReference type="InterPro" id="IPR000160">
    <property type="entry name" value="GGDEF_dom"/>
</dbReference>
<name>A0A177NVS4_9GAMM</name>
<gene>
    <name evidence="8" type="ORF">A1355_02585</name>
</gene>
<keyword evidence="4" id="KW-0175">Coiled coil</keyword>
<evidence type="ECO:0000259" key="6">
    <source>
        <dbReference type="PROSITE" id="PS50883"/>
    </source>
</evidence>
<dbReference type="InterPro" id="IPR011006">
    <property type="entry name" value="CheY-like_superfamily"/>
</dbReference>
<dbReference type="PANTHER" id="PTHR44757:SF2">
    <property type="entry name" value="BIOFILM ARCHITECTURE MAINTENANCE PROTEIN MBAA"/>
    <property type="match status" value="1"/>
</dbReference>
<feature type="coiled-coil region" evidence="4">
    <location>
        <begin position="687"/>
        <end position="718"/>
    </location>
</feature>
<dbReference type="CDD" id="cd17569">
    <property type="entry name" value="REC_HupR-like"/>
    <property type="match status" value="1"/>
</dbReference>
<dbReference type="SMART" id="SM00448">
    <property type="entry name" value="REC"/>
    <property type="match status" value="1"/>
</dbReference>
<dbReference type="InterPro" id="IPR052155">
    <property type="entry name" value="Biofilm_reg_signaling"/>
</dbReference>
<dbReference type="InterPro" id="IPR001789">
    <property type="entry name" value="Sig_transdc_resp-reg_receiver"/>
</dbReference>
<dbReference type="Pfam" id="PF00990">
    <property type="entry name" value="GGDEF"/>
    <property type="match status" value="1"/>
</dbReference>
<evidence type="ECO:0000256" key="3">
    <source>
        <dbReference type="PROSITE-ProRule" id="PRU00169"/>
    </source>
</evidence>
<dbReference type="InterPro" id="IPR001633">
    <property type="entry name" value="EAL_dom"/>
</dbReference>
<dbReference type="SMART" id="SM00267">
    <property type="entry name" value="GGDEF"/>
    <property type="match status" value="1"/>
</dbReference>
<evidence type="ECO:0000313" key="9">
    <source>
        <dbReference type="Proteomes" id="UP000077628"/>
    </source>
</evidence>
<dbReference type="OrthoDB" id="6597954at2"/>
<dbReference type="Gene3D" id="3.30.450.20">
    <property type="entry name" value="PAS domain"/>
    <property type="match status" value="1"/>
</dbReference>
<dbReference type="SUPFAM" id="SSF141868">
    <property type="entry name" value="EAL domain-like"/>
    <property type="match status" value="1"/>
</dbReference>
<dbReference type="NCBIfam" id="TIGR00254">
    <property type="entry name" value="GGDEF"/>
    <property type="match status" value="1"/>
</dbReference>
<evidence type="ECO:0000259" key="5">
    <source>
        <dbReference type="PROSITE" id="PS50110"/>
    </source>
</evidence>
<evidence type="ECO:0000256" key="1">
    <source>
        <dbReference type="ARBA" id="ARBA00012282"/>
    </source>
</evidence>
<dbReference type="PROSITE" id="PS50110">
    <property type="entry name" value="RESPONSE_REGULATORY"/>
    <property type="match status" value="1"/>
</dbReference>
<dbReference type="PANTHER" id="PTHR44757">
    <property type="entry name" value="DIGUANYLATE CYCLASE DGCP"/>
    <property type="match status" value="1"/>
</dbReference>
<sequence length="834" mass="92699">MIADPESYQLLQRIWTIAWEADPRTGLCRYVSDQTERLGYPAEHWRRIPYFWQTVVIPEDRHLLTQLSPSGTECRVARADGAQMPARLQLSTAAAESDRPAALHGTMLIYAAERAAVATQAASRDELTGLPNRNLMLDRIGQAIALAGRSEHWLAVLSIDFDRFKLINDSLGHEIGDKLLVAASVRLDSGIREADTVARLGGDEFVILATGIGKFEDIHCIAQKILDLLAAPFYIDGHTLFLTVSIGVCAFPKDGADAVVLLKRADTAMYRAKEQGKNRYLYFSDEMNAANAHRLHLENELRLALEHRQLALHYQPQIDLDSGRIIGVEALARWRHPTLGWISPAEFIKIAEETALIVPLGRWVLETGCRQVGAWRAAGLPPLRMAINLSPVQFTEHSMADCIEAVLRETGLDPRLLELELTESLLMRNVEESIGTLRALRAMGICLAVDDFGTGYSSLSYLSRFPVTTVKIDQSFTRELTSDPNVAALVRSIISMAHELRLRVIAEGVETEGQLNFLANHRCNEVQGYFLGKPLPADEFIDFYRRFDRLAARRGGGDSEERRLLVVDDETKVVEALVRQLDGDGYRIMTATGGGEALEILARQRVGVIVSGQRMPGMSGVEFFRKVKDLYPATARIILSGFNDIQTVTDAINQGAIYKFLNKPWREEHLRDAVREAFQRYELTLENAALGRALEQANAELSAINRDLERRIAEKTRELGRGINMLQVSREILEHLPTAVIGIDDDGLIVMANRQANRLLASDDGIPLLSCEASLRLPAAALAVLADPDGRERRIVLTGGLSAWALCRTMGADSVSRGRILMLWPESGQENPRQ</sequence>
<proteinExistence type="predicted"/>
<feature type="domain" description="EAL" evidence="6">
    <location>
        <begin position="294"/>
        <end position="548"/>
    </location>
</feature>